<dbReference type="EMBL" id="VSWD01000013">
    <property type="protein sequence ID" value="KAK3084938.1"/>
    <property type="molecule type" value="Genomic_DNA"/>
</dbReference>
<evidence type="ECO:0000313" key="1">
    <source>
        <dbReference type="EMBL" id="KAK3084938.1"/>
    </source>
</evidence>
<dbReference type="Proteomes" id="UP001186944">
    <property type="component" value="Unassembled WGS sequence"/>
</dbReference>
<proteinExistence type="predicted"/>
<accession>A0AA89BWA5</accession>
<organism evidence="1 2">
    <name type="scientific">Pinctada imbricata</name>
    <name type="common">Atlantic pearl-oyster</name>
    <name type="synonym">Pinctada martensii</name>
    <dbReference type="NCBI Taxonomy" id="66713"/>
    <lineage>
        <taxon>Eukaryota</taxon>
        <taxon>Metazoa</taxon>
        <taxon>Spiralia</taxon>
        <taxon>Lophotrochozoa</taxon>
        <taxon>Mollusca</taxon>
        <taxon>Bivalvia</taxon>
        <taxon>Autobranchia</taxon>
        <taxon>Pteriomorphia</taxon>
        <taxon>Pterioida</taxon>
        <taxon>Pterioidea</taxon>
        <taxon>Pteriidae</taxon>
        <taxon>Pinctada</taxon>
    </lineage>
</organism>
<keyword evidence="2" id="KW-1185">Reference proteome</keyword>
<name>A0AA89BWA5_PINIB</name>
<dbReference type="AlphaFoldDB" id="A0AA89BWA5"/>
<comment type="caution">
    <text evidence="1">The sequence shown here is derived from an EMBL/GenBank/DDBJ whole genome shotgun (WGS) entry which is preliminary data.</text>
</comment>
<sequence length="122" mass="14376">MDSLENQERIQRPLSERYNADPIGVVNSTYDDINDQADYSVIPADYNVIPADYITPINVHSDEYTQHIKIETQHRNHYENGDYLSFEHQQRETRNSENIQREYKINQDDDGYVKANGIQQQN</sequence>
<protein>
    <submittedName>
        <fullName evidence="1">Uncharacterized protein</fullName>
    </submittedName>
</protein>
<reference evidence="1" key="1">
    <citation type="submission" date="2019-08" db="EMBL/GenBank/DDBJ databases">
        <title>The improved chromosome-level genome for the pearl oyster Pinctada fucata martensii using PacBio sequencing and Hi-C.</title>
        <authorList>
            <person name="Zheng Z."/>
        </authorList>
    </citation>
    <scope>NUCLEOTIDE SEQUENCE</scope>
    <source>
        <strain evidence="1">ZZ-2019</strain>
        <tissue evidence="1">Adductor muscle</tissue>
    </source>
</reference>
<evidence type="ECO:0000313" key="2">
    <source>
        <dbReference type="Proteomes" id="UP001186944"/>
    </source>
</evidence>
<gene>
    <name evidence="1" type="ORF">FSP39_021716</name>
</gene>